<gene>
    <name evidence="1" type="ORF">RG298_003614</name>
</gene>
<dbReference type="EMBL" id="ABMABF030000014">
    <property type="protein sequence ID" value="EMJ5135842.1"/>
    <property type="molecule type" value="Genomic_DNA"/>
</dbReference>
<accession>A0AAI9DEQ3</accession>
<sequence length="330" mass="37037">MSTNLATIRQPSDLQSMFFLKASINDNINTSPLEGGDFVADPTKDPIQQAEDILLHYGVKVSEKISLPTFNMPEGLSDEQQYQWMMNSAKLANLEFKATRDKSNIAMISARKDVIEDGRPHITSIYDLIGNINSNYQKSFGEITKNATKFMEKVNNALGKMSSYISAGSDGKINFRKNDFLAEFKKNFSDMIWTDSVWGTELNVDNIDHCVKPIASFDSKPGMYDFFSKKLSGQGFFVKEFGGKVHIYPDFNSIIKISNTVNSAANGDIMSQAFQSLQTALDSHKNSVNNSVSRLLETFRQDNSHFETLTQLLIQLLKDLFQYNAGFANT</sequence>
<dbReference type="SUPFAM" id="SSF140693">
    <property type="entry name" value="IpaD-like"/>
    <property type="match status" value="1"/>
</dbReference>
<evidence type="ECO:0008006" key="2">
    <source>
        <dbReference type="Google" id="ProtNLM"/>
    </source>
</evidence>
<dbReference type="AlphaFoldDB" id="A0AAI9DEQ3"/>
<name>A0AAI9DEQ3_PROST</name>
<dbReference type="InterPro" id="IPR036708">
    <property type="entry name" value="BipD-like_sf"/>
</dbReference>
<comment type="caution">
    <text evidence="1">The sequence shown here is derived from an EMBL/GenBank/DDBJ whole genome shotgun (WGS) entry which is preliminary data.</text>
</comment>
<dbReference type="Gene3D" id="1.20.1710.10">
    <property type="entry name" value="IpaD-like"/>
    <property type="match status" value="1"/>
</dbReference>
<protein>
    <recommendedName>
        <fullName evidence="2">IpaD/SipD/SspD family type III secretion system needle tip protein</fullName>
    </recommendedName>
</protein>
<evidence type="ECO:0000313" key="1">
    <source>
        <dbReference type="EMBL" id="EMJ5135842.1"/>
    </source>
</evidence>
<organism evidence="1">
    <name type="scientific">Providencia stuartii</name>
    <dbReference type="NCBI Taxonomy" id="588"/>
    <lineage>
        <taxon>Bacteria</taxon>
        <taxon>Pseudomonadati</taxon>
        <taxon>Pseudomonadota</taxon>
        <taxon>Gammaproteobacteria</taxon>
        <taxon>Enterobacterales</taxon>
        <taxon>Morganellaceae</taxon>
        <taxon>Providencia</taxon>
    </lineage>
</organism>
<proteinExistence type="predicted"/>
<reference evidence="1" key="1">
    <citation type="submission" date="2024-02" db="EMBL/GenBank/DDBJ databases">
        <authorList>
            <consortium name="Clinical and Environmental Microbiology Branch: Whole genome sequencing antimicrobial resistance pathogens in the healthcare setting"/>
        </authorList>
    </citation>
    <scope>NUCLEOTIDE SEQUENCE</scope>
    <source>
        <strain evidence="1">2021GO-0154</strain>
    </source>
</reference>